<dbReference type="Proteomes" id="UP001558713">
    <property type="component" value="Unassembled WGS sequence"/>
</dbReference>
<comment type="caution">
    <text evidence="7">The sequence shown here is derived from an EMBL/GenBank/DDBJ whole genome shotgun (WGS) entry which is preliminary data.</text>
</comment>
<protein>
    <recommendedName>
        <fullName evidence="6">SWIM-type domain-containing protein</fullName>
    </recommendedName>
</protein>
<keyword evidence="8" id="KW-1185">Reference proteome</keyword>
<evidence type="ECO:0000256" key="1">
    <source>
        <dbReference type="ARBA" id="ARBA00022723"/>
    </source>
</evidence>
<proteinExistence type="predicted"/>
<sequence>MVYPLSRNGHCIYHLSQNVKLKVSGVNRATCAKKFRECARAYTEGEFLHLYGDFSSRYPSARLYLDDHAKVEKWARCHAQGEKYNIDTSNAVESINGVLEKARRYSLLQMIDAIIDKMGEWSTKYRKESAEIPAGQKLVPFVENELHGTCKEAKKLPVHELNGFRLEYSVMGRDGIKYLVNLRSKTCSSKRFDIDKYPCVHAITAAREAKKEAEPEMQLHDLCLKYYWVELWVLAYSRTIYPVPHRSQWIVPEEIKGLIVLPPDYDVKIGRRQEKRYASIGEHRGKGGKKRSKRKCGMSEWFNNDDDQR</sequence>
<dbReference type="InterPro" id="IPR007527">
    <property type="entry name" value="Znf_SWIM"/>
</dbReference>
<evidence type="ECO:0000313" key="8">
    <source>
        <dbReference type="Proteomes" id="UP001558713"/>
    </source>
</evidence>
<accession>A0ABD1BVL1</accession>
<evidence type="ECO:0000256" key="5">
    <source>
        <dbReference type="SAM" id="MobiDB-lite"/>
    </source>
</evidence>
<dbReference type="PANTHER" id="PTHR31973">
    <property type="entry name" value="POLYPROTEIN, PUTATIVE-RELATED"/>
    <property type="match status" value="1"/>
</dbReference>
<feature type="domain" description="SWIM-type" evidence="6">
    <location>
        <begin position="178"/>
        <end position="210"/>
    </location>
</feature>
<dbReference type="EMBL" id="JBANAX010000133">
    <property type="protein sequence ID" value="KAL1221246.1"/>
    <property type="molecule type" value="Genomic_DNA"/>
</dbReference>
<dbReference type="PROSITE" id="PS50966">
    <property type="entry name" value="ZF_SWIM"/>
    <property type="match status" value="1"/>
</dbReference>
<keyword evidence="2 4" id="KW-0863">Zinc-finger</keyword>
<feature type="region of interest" description="Disordered" evidence="5">
    <location>
        <begin position="278"/>
        <end position="309"/>
    </location>
</feature>
<name>A0ABD1BVL1_CARAN</name>
<evidence type="ECO:0000313" key="7">
    <source>
        <dbReference type="EMBL" id="KAL1221246.1"/>
    </source>
</evidence>
<keyword evidence="1" id="KW-0479">Metal-binding</keyword>
<reference evidence="7 8" key="1">
    <citation type="submission" date="2024-04" db="EMBL/GenBank/DDBJ databases">
        <title>Genome assembly C_amara_ONT_v2.</title>
        <authorList>
            <person name="Yant L."/>
            <person name="Moore C."/>
            <person name="Slenker M."/>
        </authorList>
    </citation>
    <scope>NUCLEOTIDE SEQUENCE [LARGE SCALE GENOMIC DNA]</scope>
    <source>
        <tissue evidence="7">Leaf</tissue>
    </source>
</reference>
<keyword evidence="3" id="KW-0862">Zinc</keyword>
<dbReference type="GO" id="GO:0008270">
    <property type="term" value="F:zinc ion binding"/>
    <property type="evidence" value="ECO:0007669"/>
    <property type="project" value="UniProtKB-KW"/>
</dbReference>
<evidence type="ECO:0000256" key="3">
    <source>
        <dbReference type="ARBA" id="ARBA00022833"/>
    </source>
</evidence>
<organism evidence="7 8">
    <name type="scientific">Cardamine amara subsp. amara</name>
    <dbReference type="NCBI Taxonomy" id="228776"/>
    <lineage>
        <taxon>Eukaryota</taxon>
        <taxon>Viridiplantae</taxon>
        <taxon>Streptophyta</taxon>
        <taxon>Embryophyta</taxon>
        <taxon>Tracheophyta</taxon>
        <taxon>Spermatophyta</taxon>
        <taxon>Magnoliopsida</taxon>
        <taxon>eudicotyledons</taxon>
        <taxon>Gunneridae</taxon>
        <taxon>Pentapetalae</taxon>
        <taxon>rosids</taxon>
        <taxon>malvids</taxon>
        <taxon>Brassicales</taxon>
        <taxon>Brassicaceae</taxon>
        <taxon>Cardamineae</taxon>
        <taxon>Cardamine</taxon>
    </lineage>
</organism>
<dbReference type="SMART" id="SM00575">
    <property type="entry name" value="ZnF_PMZ"/>
    <property type="match status" value="1"/>
</dbReference>
<evidence type="ECO:0000256" key="4">
    <source>
        <dbReference type="PROSITE-ProRule" id="PRU00325"/>
    </source>
</evidence>
<evidence type="ECO:0000259" key="6">
    <source>
        <dbReference type="PROSITE" id="PS50966"/>
    </source>
</evidence>
<feature type="compositionally biased region" description="Basic residues" evidence="5">
    <location>
        <begin position="286"/>
        <end position="296"/>
    </location>
</feature>
<dbReference type="PANTHER" id="PTHR31973:SF113">
    <property type="entry name" value="PROTEIN FAR1-RELATED SEQUENCE 5-LIKE"/>
    <property type="match status" value="1"/>
</dbReference>
<dbReference type="AlphaFoldDB" id="A0ABD1BVL1"/>
<evidence type="ECO:0000256" key="2">
    <source>
        <dbReference type="ARBA" id="ARBA00022771"/>
    </source>
</evidence>
<gene>
    <name evidence="7" type="ORF">V5N11_022230</name>
</gene>
<dbReference type="Pfam" id="PF04434">
    <property type="entry name" value="SWIM"/>
    <property type="match status" value="1"/>
</dbReference>
<dbReference type="InterPro" id="IPR006564">
    <property type="entry name" value="Znf_PMZ"/>
</dbReference>